<dbReference type="InterPro" id="IPR051962">
    <property type="entry name" value="Cuticlin"/>
</dbReference>
<accession>A0A8S1HFG8</accession>
<organism evidence="4 5">
    <name type="scientific">Caenorhabditis auriculariae</name>
    <dbReference type="NCBI Taxonomy" id="2777116"/>
    <lineage>
        <taxon>Eukaryota</taxon>
        <taxon>Metazoa</taxon>
        <taxon>Ecdysozoa</taxon>
        <taxon>Nematoda</taxon>
        <taxon>Chromadorea</taxon>
        <taxon>Rhabditida</taxon>
        <taxon>Rhabditina</taxon>
        <taxon>Rhabditomorpha</taxon>
        <taxon>Rhabditoidea</taxon>
        <taxon>Rhabditidae</taxon>
        <taxon>Peloderinae</taxon>
        <taxon>Caenorhabditis</taxon>
    </lineage>
</organism>
<keyword evidence="5" id="KW-1185">Reference proteome</keyword>
<reference evidence="4" key="1">
    <citation type="submission" date="2020-10" db="EMBL/GenBank/DDBJ databases">
        <authorList>
            <person name="Kikuchi T."/>
        </authorList>
    </citation>
    <scope>NUCLEOTIDE SEQUENCE</scope>
    <source>
        <strain evidence="4">NKZ352</strain>
    </source>
</reference>
<dbReference type="PANTHER" id="PTHR22907">
    <property type="entry name" value="GH04558P"/>
    <property type="match status" value="1"/>
</dbReference>
<dbReference type="InterPro" id="IPR001507">
    <property type="entry name" value="ZP_dom"/>
</dbReference>
<proteinExistence type="predicted"/>
<evidence type="ECO:0000256" key="2">
    <source>
        <dbReference type="SAM" id="SignalP"/>
    </source>
</evidence>
<name>A0A8S1HFG8_9PELO</name>
<dbReference type="PANTHER" id="PTHR22907:SF34">
    <property type="entry name" value="ZP DOMAIN-CONTAINING PROTEIN"/>
    <property type="match status" value="1"/>
</dbReference>
<gene>
    <name evidence="4" type="ORF">CAUJ_LOCUS11222</name>
</gene>
<dbReference type="Pfam" id="PF25301">
    <property type="entry name" value="CUT_C"/>
    <property type="match status" value="1"/>
</dbReference>
<dbReference type="PROSITE" id="PS51034">
    <property type="entry name" value="ZP_2"/>
    <property type="match status" value="1"/>
</dbReference>
<evidence type="ECO:0000313" key="4">
    <source>
        <dbReference type="EMBL" id="CAD6195303.1"/>
    </source>
</evidence>
<feature type="signal peptide" evidence="2">
    <location>
        <begin position="1"/>
        <end position="37"/>
    </location>
</feature>
<evidence type="ECO:0000313" key="5">
    <source>
        <dbReference type="Proteomes" id="UP000835052"/>
    </source>
</evidence>
<feature type="chain" id="PRO_5035719445" description="ZP domain-containing protein" evidence="2">
    <location>
        <begin position="38"/>
        <end position="201"/>
    </location>
</feature>
<feature type="domain" description="ZP" evidence="3">
    <location>
        <begin position="1"/>
        <end position="190"/>
    </location>
</feature>
<comment type="caution">
    <text evidence="4">The sequence shown here is derived from an EMBL/GenBank/DDBJ whole genome shotgun (WGS) entry which is preliminary data.</text>
</comment>
<keyword evidence="1 2" id="KW-0732">Signal</keyword>
<dbReference type="AlphaFoldDB" id="A0A8S1HFG8"/>
<dbReference type="EMBL" id="CAJGYM010000053">
    <property type="protein sequence ID" value="CAD6195303.1"/>
    <property type="molecule type" value="Genomic_DNA"/>
</dbReference>
<evidence type="ECO:0000256" key="1">
    <source>
        <dbReference type="ARBA" id="ARBA00022729"/>
    </source>
</evidence>
<dbReference type="OrthoDB" id="5919011at2759"/>
<evidence type="ECO:0000259" key="3">
    <source>
        <dbReference type="PROSITE" id="PS51034"/>
    </source>
</evidence>
<sequence>MAQFDARRRLLRRRSIISWSMLYVFVLLFLLPAASTAAEEPEFPADEVIQLPVGRFPDPDCAYSVRFKDNNGRKVDREVSVGEQLFHSWNCEYGDHENNLFCMMVHNCTVSSNKQRQQQVEIIDEFGCSLFPTILPHVSYSGDLDAGLQVHAFSLDVEQAAVYFSCNVKMLLKLNGVCRRPICQPLEKFGRPSRRRKSAFY</sequence>
<dbReference type="InterPro" id="IPR057475">
    <property type="entry name" value="CUT_C"/>
</dbReference>
<dbReference type="Proteomes" id="UP000835052">
    <property type="component" value="Unassembled WGS sequence"/>
</dbReference>
<protein>
    <recommendedName>
        <fullName evidence="3">ZP domain-containing protein</fullName>
    </recommendedName>
</protein>